<dbReference type="AlphaFoldDB" id="D0WGK1"/>
<sequence>MTWSAASFRSRPAPVSTAAVGRMACACRIDAGRSSLLRAELRRRAGSPSSPSRTGIRGPYVRKRPARGGPFGVGDAPAGAGHAHAWMPRG</sequence>
<organism evidence="2 3">
    <name type="scientific">Slackia exigua (strain ATCC 700122 / DSM 15923 / CIP 105133 / JCM 11022 / KCTC 5966 / S-7)</name>
    <dbReference type="NCBI Taxonomy" id="649764"/>
    <lineage>
        <taxon>Bacteria</taxon>
        <taxon>Bacillati</taxon>
        <taxon>Actinomycetota</taxon>
        <taxon>Coriobacteriia</taxon>
        <taxon>Eggerthellales</taxon>
        <taxon>Eggerthellaceae</taxon>
        <taxon>Slackia</taxon>
    </lineage>
</organism>
<gene>
    <name evidence="2" type="ORF">HMPREF0762_00955</name>
</gene>
<feature type="compositionally biased region" description="Low complexity" evidence="1">
    <location>
        <begin position="76"/>
        <end position="90"/>
    </location>
</feature>
<evidence type="ECO:0000313" key="2">
    <source>
        <dbReference type="EMBL" id="EEZ61614.1"/>
    </source>
</evidence>
<accession>D0WGK1</accession>
<evidence type="ECO:0000256" key="1">
    <source>
        <dbReference type="SAM" id="MobiDB-lite"/>
    </source>
</evidence>
<comment type="caution">
    <text evidence="2">The sequence shown here is derived from an EMBL/GenBank/DDBJ whole genome shotgun (WGS) entry which is preliminary data.</text>
</comment>
<proteinExistence type="predicted"/>
<dbReference type="EMBL" id="ACUX02000006">
    <property type="protein sequence ID" value="EEZ61614.1"/>
    <property type="molecule type" value="Genomic_DNA"/>
</dbReference>
<name>D0WGK1_SLAES</name>
<dbReference type="Proteomes" id="UP000006001">
    <property type="component" value="Unassembled WGS sequence"/>
</dbReference>
<reference evidence="2" key="1">
    <citation type="submission" date="2009-10" db="EMBL/GenBank/DDBJ databases">
        <authorList>
            <person name="Weinstock G."/>
            <person name="Sodergren E."/>
            <person name="Clifton S."/>
            <person name="Fulton L."/>
            <person name="Fulton B."/>
            <person name="Courtney L."/>
            <person name="Fronick C."/>
            <person name="Harrison M."/>
            <person name="Strong C."/>
            <person name="Farmer C."/>
            <person name="Delahaunty K."/>
            <person name="Markovic C."/>
            <person name="Hall O."/>
            <person name="Minx P."/>
            <person name="Tomlinson C."/>
            <person name="Mitreva M."/>
            <person name="Nelson J."/>
            <person name="Hou S."/>
            <person name="Wollam A."/>
            <person name="Pepin K.H."/>
            <person name="Johnson M."/>
            <person name="Bhonagiri V."/>
            <person name="Nash W.E."/>
            <person name="Warren W."/>
            <person name="Chinwalla A."/>
            <person name="Mardis E.R."/>
            <person name="Wilson R.K."/>
        </authorList>
    </citation>
    <scope>NUCLEOTIDE SEQUENCE [LARGE SCALE GENOMIC DNA]</scope>
    <source>
        <strain evidence="2">ATCC 700122</strain>
    </source>
</reference>
<feature type="region of interest" description="Disordered" evidence="1">
    <location>
        <begin position="41"/>
        <end position="90"/>
    </location>
</feature>
<evidence type="ECO:0000313" key="3">
    <source>
        <dbReference type="Proteomes" id="UP000006001"/>
    </source>
</evidence>
<dbReference type="STRING" id="649764.HMPREF0762_00955"/>
<dbReference type="HOGENOM" id="CLU_2439181_0_0_11"/>
<protein>
    <submittedName>
        <fullName evidence="2">Uncharacterized protein</fullName>
    </submittedName>
</protein>
<keyword evidence="3" id="KW-1185">Reference proteome</keyword>